<gene>
    <name evidence="7" type="ORF">B9G39_07655</name>
</gene>
<dbReference type="PANTHER" id="PTHR43667:SF2">
    <property type="entry name" value="FATTY ACID C-METHYL TRANSFERASE"/>
    <property type="match status" value="1"/>
</dbReference>
<dbReference type="AlphaFoldDB" id="A0A4P9VL94"/>
<evidence type="ECO:0000256" key="5">
    <source>
        <dbReference type="ARBA" id="ARBA00023098"/>
    </source>
</evidence>
<keyword evidence="2 7" id="KW-0489">Methyltransferase</keyword>
<dbReference type="PIRSF" id="PIRSF003085">
    <property type="entry name" value="CMAS"/>
    <property type="match status" value="1"/>
</dbReference>
<dbReference type="GO" id="GO:0032259">
    <property type="term" value="P:methylation"/>
    <property type="evidence" value="ECO:0007669"/>
    <property type="project" value="UniProtKB-KW"/>
</dbReference>
<proteinExistence type="inferred from homology"/>
<keyword evidence="5" id="KW-0443">Lipid metabolism</keyword>
<protein>
    <submittedName>
        <fullName evidence="7">Class I SAM-dependent methyltransferase</fullName>
    </submittedName>
</protein>
<comment type="caution">
    <text evidence="7">The sequence shown here is derived from an EMBL/GenBank/DDBJ whole genome shotgun (WGS) entry which is preliminary data.</text>
</comment>
<dbReference type="SUPFAM" id="SSF53335">
    <property type="entry name" value="S-adenosyl-L-methionine-dependent methyltransferases"/>
    <property type="match status" value="1"/>
</dbReference>
<dbReference type="InterPro" id="IPR029063">
    <property type="entry name" value="SAM-dependent_MTases_sf"/>
</dbReference>
<evidence type="ECO:0000256" key="6">
    <source>
        <dbReference type="PIRSR" id="PIRSR003085-1"/>
    </source>
</evidence>
<dbReference type="PANTHER" id="PTHR43667">
    <property type="entry name" value="CYCLOPROPANE-FATTY-ACYL-PHOSPHOLIPID SYNTHASE"/>
    <property type="match status" value="1"/>
</dbReference>
<evidence type="ECO:0000313" key="8">
    <source>
        <dbReference type="Proteomes" id="UP000257039"/>
    </source>
</evidence>
<accession>A0A4P9VL94</accession>
<dbReference type="EMBL" id="NDXW01000001">
    <property type="protein sequence ID" value="RDH43319.1"/>
    <property type="molecule type" value="Genomic_DNA"/>
</dbReference>
<dbReference type="GO" id="GO:0008168">
    <property type="term" value="F:methyltransferase activity"/>
    <property type="evidence" value="ECO:0007669"/>
    <property type="project" value="UniProtKB-KW"/>
</dbReference>
<evidence type="ECO:0000256" key="2">
    <source>
        <dbReference type="ARBA" id="ARBA00022603"/>
    </source>
</evidence>
<keyword evidence="3 7" id="KW-0808">Transferase</keyword>
<keyword evidence="4" id="KW-0949">S-adenosyl-L-methionine</keyword>
<dbReference type="GO" id="GO:0008610">
    <property type="term" value="P:lipid biosynthetic process"/>
    <property type="evidence" value="ECO:0007669"/>
    <property type="project" value="InterPro"/>
</dbReference>
<dbReference type="Proteomes" id="UP000257039">
    <property type="component" value="Unassembled WGS sequence"/>
</dbReference>
<keyword evidence="8" id="KW-1185">Reference proteome</keyword>
<organism evidence="7 8">
    <name type="scientific">Zooshikella ganghwensis</name>
    <dbReference type="NCBI Taxonomy" id="202772"/>
    <lineage>
        <taxon>Bacteria</taxon>
        <taxon>Pseudomonadati</taxon>
        <taxon>Pseudomonadota</taxon>
        <taxon>Gammaproteobacteria</taxon>
        <taxon>Oceanospirillales</taxon>
        <taxon>Zooshikellaceae</taxon>
        <taxon>Zooshikella</taxon>
    </lineage>
</organism>
<dbReference type="Gene3D" id="3.40.50.150">
    <property type="entry name" value="Vaccinia Virus protein VP39"/>
    <property type="match status" value="1"/>
</dbReference>
<name>A0A4P9VL94_9GAMM</name>
<dbReference type="InterPro" id="IPR050723">
    <property type="entry name" value="CFA/CMAS"/>
</dbReference>
<sequence>MAEQQTLVTSSGPHHTTRWWLIPIIKTFNQTQFGSLHLKMGEHNFHFKGSKAGPSVNMEVQSPLKFLWHLFWRGDVGFAESYIKNHWQTADLGKVLTFFALNEPYYQALGKKFNIIKWLHTIRHLSHKNTVKGSKRNIAAHYDISNSFYIQWLDKSMTYSSAIYGEGVSQYDLTLFEAQQRKYQRLLDMLNPNPGQHILEIGCGWGGFAEQAAMYGLQVTGITLSKEQLQYTKQRLKNAGLSHLTSFHFCDYRELSNQYDHIISIEMLEAVGREWWPTYFQKLKHCLKSGGKAVIQVITIDEAVFSHYEKNPDFIQLYIFPGGMLPTLSHLKQLAEQFEFEIEDCLLFGADYAKTLRRWSDNFHQQKDELKALGYDDHFQRTWKYYLHYCEAGFNINKINVVQLTLSH</sequence>
<dbReference type="RefSeq" id="WP_094786669.1">
    <property type="nucleotide sequence ID" value="NZ_NDXW01000001.1"/>
</dbReference>
<dbReference type="InterPro" id="IPR003333">
    <property type="entry name" value="CMAS"/>
</dbReference>
<comment type="similarity">
    <text evidence="1">Belongs to the CFA/CMAS family.</text>
</comment>
<evidence type="ECO:0000313" key="7">
    <source>
        <dbReference type="EMBL" id="RDH43319.1"/>
    </source>
</evidence>
<feature type="active site" evidence="6">
    <location>
        <position position="390"/>
    </location>
</feature>
<evidence type="ECO:0000256" key="4">
    <source>
        <dbReference type="ARBA" id="ARBA00022691"/>
    </source>
</evidence>
<reference evidence="7 8" key="1">
    <citation type="submission" date="2017-04" db="EMBL/GenBank/DDBJ databases">
        <title>Draft genome sequence of Zooshikella ganghwensis VG4 isolated from Red Sea sediments.</title>
        <authorList>
            <person name="Rehman Z."/>
            <person name="Alam I."/>
            <person name="Kamau A."/>
            <person name="Bajic V."/>
            <person name="Leiknes T."/>
        </authorList>
    </citation>
    <scope>NUCLEOTIDE SEQUENCE [LARGE SCALE GENOMIC DNA]</scope>
    <source>
        <strain evidence="7 8">VG4</strain>
    </source>
</reference>
<dbReference type="CDD" id="cd02440">
    <property type="entry name" value="AdoMet_MTases"/>
    <property type="match status" value="1"/>
</dbReference>
<dbReference type="Pfam" id="PF02353">
    <property type="entry name" value="CMAS"/>
    <property type="match status" value="1"/>
</dbReference>
<evidence type="ECO:0000256" key="3">
    <source>
        <dbReference type="ARBA" id="ARBA00022679"/>
    </source>
</evidence>
<evidence type="ECO:0000256" key="1">
    <source>
        <dbReference type="ARBA" id="ARBA00010815"/>
    </source>
</evidence>